<keyword evidence="3" id="KW-1185">Reference proteome</keyword>
<dbReference type="Pfam" id="PF00078">
    <property type="entry name" value="RVT_1"/>
    <property type="match status" value="1"/>
</dbReference>
<name>A0ABQ8SCI2_PERAM</name>
<evidence type="ECO:0000313" key="3">
    <source>
        <dbReference type="Proteomes" id="UP001148838"/>
    </source>
</evidence>
<dbReference type="SUPFAM" id="SSF56672">
    <property type="entry name" value="DNA/RNA polymerases"/>
    <property type="match status" value="1"/>
</dbReference>
<accession>A0ABQ8SCI2</accession>
<feature type="domain" description="Reverse transcriptase" evidence="1">
    <location>
        <begin position="82"/>
        <end position="176"/>
    </location>
</feature>
<dbReference type="PANTHER" id="PTHR47027">
    <property type="entry name" value="REVERSE TRANSCRIPTASE DOMAIN-CONTAINING PROTEIN"/>
    <property type="match status" value="1"/>
</dbReference>
<dbReference type="PANTHER" id="PTHR47027:SF20">
    <property type="entry name" value="REVERSE TRANSCRIPTASE-LIKE PROTEIN WITH RNA-DIRECTED DNA POLYMERASE DOMAIN"/>
    <property type="match status" value="1"/>
</dbReference>
<sequence>MQVNSNDVICVLNLSLVELARYRLQGTFNNESPSFTTIQNNRCTLRAAGGTVSLQQSATLSDRNMRCYVSYVLVILLVNPQHIIRMIKSLYRITVNTGKHLTREIEINIGLRQGCSLSPTLFNIYAIRQWKILVDPGILIDRGININILVFADDMIVIQDTETKLHKAVFIYQSFLNLEAAI</sequence>
<evidence type="ECO:0000259" key="1">
    <source>
        <dbReference type="Pfam" id="PF00078"/>
    </source>
</evidence>
<dbReference type="EMBL" id="JAJSOF020000029">
    <property type="protein sequence ID" value="KAJ4431803.1"/>
    <property type="molecule type" value="Genomic_DNA"/>
</dbReference>
<evidence type="ECO:0000313" key="2">
    <source>
        <dbReference type="EMBL" id="KAJ4431803.1"/>
    </source>
</evidence>
<proteinExistence type="predicted"/>
<dbReference type="InterPro" id="IPR043502">
    <property type="entry name" value="DNA/RNA_pol_sf"/>
</dbReference>
<reference evidence="2 3" key="1">
    <citation type="journal article" date="2022" name="Allergy">
        <title>Genome assembly and annotation of Periplaneta americana reveal a comprehensive cockroach allergen profile.</title>
        <authorList>
            <person name="Wang L."/>
            <person name="Xiong Q."/>
            <person name="Saelim N."/>
            <person name="Wang L."/>
            <person name="Nong W."/>
            <person name="Wan A.T."/>
            <person name="Shi M."/>
            <person name="Liu X."/>
            <person name="Cao Q."/>
            <person name="Hui J.H.L."/>
            <person name="Sookrung N."/>
            <person name="Leung T.F."/>
            <person name="Tungtrongchitr A."/>
            <person name="Tsui S.K.W."/>
        </authorList>
    </citation>
    <scope>NUCLEOTIDE SEQUENCE [LARGE SCALE GENOMIC DNA]</scope>
    <source>
        <strain evidence="2">PWHHKU_190912</strain>
    </source>
</reference>
<dbReference type="Proteomes" id="UP001148838">
    <property type="component" value="Unassembled WGS sequence"/>
</dbReference>
<protein>
    <recommendedName>
        <fullName evidence="1">Reverse transcriptase domain-containing protein</fullName>
    </recommendedName>
</protein>
<dbReference type="InterPro" id="IPR000477">
    <property type="entry name" value="RT_dom"/>
</dbReference>
<gene>
    <name evidence="2" type="ORF">ANN_20408</name>
</gene>
<organism evidence="2 3">
    <name type="scientific">Periplaneta americana</name>
    <name type="common">American cockroach</name>
    <name type="synonym">Blatta americana</name>
    <dbReference type="NCBI Taxonomy" id="6978"/>
    <lineage>
        <taxon>Eukaryota</taxon>
        <taxon>Metazoa</taxon>
        <taxon>Ecdysozoa</taxon>
        <taxon>Arthropoda</taxon>
        <taxon>Hexapoda</taxon>
        <taxon>Insecta</taxon>
        <taxon>Pterygota</taxon>
        <taxon>Neoptera</taxon>
        <taxon>Polyneoptera</taxon>
        <taxon>Dictyoptera</taxon>
        <taxon>Blattodea</taxon>
        <taxon>Blattoidea</taxon>
        <taxon>Blattidae</taxon>
        <taxon>Blattinae</taxon>
        <taxon>Periplaneta</taxon>
    </lineage>
</organism>
<comment type="caution">
    <text evidence="2">The sequence shown here is derived from an EMBL/GenBank/DDBJ whole genome shotgun (WGS) entry which is preliminary data.</text>
</comment>